<comment type="caution">
    <text evidence="2">The sequence shown here is derived from an EMBL/GenBank/DDBJ whole genome shotgun (WGS) entry which is preliminary data.</text>
</comment>
<dbReference type="Proteomes" id="UP001345219">
    <property type="component" value="Chromosome 15"/>
</dbReference>
<gene>
    <name evidence="2" type="ORF">SAY87_020328</name>
</gene>
<keyword evidence="3" id="KW-1185">Reference proteome</keyword>
<dbReference type="EMBL" id="JAXIOK010000012">
    <property type="protein sequence ID" value="KAK4759027.1"/>
    <property type="molecule type" value="Genomic_DNA"/>
</dbReference>
<name>A0AAN7K3S4_9MYRT</name>
<accession>A0AAN7K3S4</accession>
<feature type="compositionally biased region" description="Basic and acidic residues" evidence="1">
    <location>
        <begin position="47"/>
        <end position="57"/>
    </location>
</feature>
<sequence length="57" mass="6182">MINIEYIGSLKLIQEEISAPQLVVLQVGLEGRIDLETNDYPDPGPNRGHDPKVPGAA</sequence>
<organism evidence="2 3">
    <name type="scientific">Trapa incisa</name>
    <dbReference type="NCBI Taxonomy" id="236973"/>
    <lineage>
        <taxon>Eukaryota</taxon>
        <taxon>Viridiplantae</taxon>
        <taxon>Streptophyta</taxon>
        <taxon>Embryophyta</taxon>
        <taxon>Tracheophyta</taxon>
        <taxon>Spermatophyta</taxon>
        <taxon>Magnoliopsida</taxon>
        <taxon>eudicotyledons</taxon>
        <taxon>Gunneridae</taxon>
        <taxon>Pentapetalae</taxon>
        <taxon>rosids</taxon>
        <taxon>malvids</taxon>
        <taxon>Myrtales</taxon>
        <taxon>Lythraceae</taxon>
        <taxon>Trapa</taxon>
    </lineage>
</organism>
<protein>
    <submittedName>
        <fullName evidence="2">Uncharacterized protein</fullName>
    </submittedName>
</protein>
<dbReference type="AlphaFoldDB" id="A0AAN7K3S4"/>
<evidence type="ECO:0000313" key="3">
    <source>
        <dbReference type="Proteomes" id="UP001345219"/>
    </source>
</evidence>
<proteinExistence type="predicted"/>
<evidence type="ECO:0000256" key="1">
    <source>
        <dbReference type="SAM" id="MobiDB-lite"/>
    </source>
</evidence>
<evidence type="ECO:0000313" key="2">
    <source>
        <dbReference type="EMBL" id="KAK4759027.1"/>
    </source>
</evidence>
<feature type="region of interest" description="Disordered" evidence="1">
    <location>
        <begin position="34"/>
        <end position="57"/>
    </location>
</feature>
<reference evidence="2 3" key="1">
    <citation type="journal article" date="2023" name="Hortic Res">
        <title>Pangenome of water caltrop reveals structural variations and asymmetric subgenome divergence after allopolyploidization.</title>
        <authorList>
            <person name="Zhang X."/>
            <person name="Chen Y."/>
            <person name="Wang L."/>
            <person name="Yuan Y."/>
            <person name="Fang M."/>
            <person name="Shi L."/>
            <person name="Lu R."/>
            <person name="Comes H.P."/>
            <person name="Ma Y."/>
            <person name="Chen Y."/>
            <person name="Huang G."/>
            <person name="Zhou Y."/>
            <person name="Zheng Z."/>
            <person name="Qiu Y."/>
        </authorList>
    </citation>
    <scope>NUCLEOTIDE SEQUENCE [LARGE SCALE GENOMIC DNA]</scope>
    <source>
        <tissue evidence="2">Roots</tissue>
    </source>
</reference>